<dbReference type="Proteomes" id="UP000320547">
    <property type="component" value="Unassembled WGS sequence"/>
</dbReference>
<dbReference type="SUPFAM" id="SSF56529">
    <property type="entry name" value="FAH"/>
    <property type="match status" value="1"/>
</dbReference>
<dbReference type="GO" id="GO:0003824">
    <property type="term" value="F:catalytic activity"/>
    <property type="evidence" value="ECO:0007669"/>
    <property type="project" value="InterPro"/>
</dbReference>
<accession>A0A562UTD0</accession>
<dbReference type="STRING" id="476157.GCA_001663155_00244"/>
<dbReference type="EMBL" id="VLLK01000001">
    <property type="protein sequence ID" value="TWJ08880.1"/>
    <property type="molecule type" value="Genomic_DNA"/>
</dbReference>
<dbReference type="RefSeq" id="WP_067596584.1">
    <property type="nucleotide sequence ID" value="NZ_CP015963.1"/>
</dbReference>
<organism evidence="2 3">
    <name type="scientific">Altererythrobacter ishigakiensis</name>
    <dbReference type="NCBI Taxonomy" id="476157"/>
    <lineage>
        <taxon>Bacteria</taxon>
        <taxon>Pseudomonadati</taxon>
        <taxon>Pseudomonadota</taxon>
        <taxon>Alphaproteobacteria</taxon>
        <taxon>Sphingomonadales</taxon>
        <taxon>Erythrobacteraceae</taxon>
        <taxon>Altererythrobacter</taxon>
    </lineage>
</organism>
<sequence>MAKLAKASAILTLLAGGILLALWATSPDPRFNPASFEDAPLEMKIAPLDEAVTLAQTMEANAQPATLMVTDFSGDTIRAVNLSQATGNSSADPFEVLALLSDEQLIALAELDGLQAVYQMSDLLPAAPAGDRHIGTGTNFPEHAEEASSSAVFMFPKFGMATPARTRVEARDDVLLDYEIELCMRFDRPVASLEDFDAATKGVFLCGDFTDRATLTRMVDPDNLDSGSGFSDSKSRADFYPSGAFLVIPRDWKSFIASERFMTFVNGEPRQDARGGEMTLDFRELAEKAFGEMGTARFLYQGNYFEMTPQSQIDAGITLMSGTAEGVIFTSPTRGDIIEGGANWVFGGGWARGEGLIPTIIEAFLENEFEGGHFLQPGDVVTYRSTRLGDIRIEVAE</sequence>
<dbReference type="Gene3D" id="3.90.850.10">
    <property type="entry name" value="Fumarylacetoacetase-like, C-terminal domain"/>
    <property type="match status" value="1"/>
</dbReference>
<dbReference type="OrthoDB" id="1322593at2"/>
<dbReference type="AlphaFoldDB" id="A0A562UTD0"/>
<keyword evidence="3" id="KW-1185">Reference proteome</keyword>
<evidence type="ECO:0000313" key="2">
    <source>
        <dbReference type="EMBL" id="TWJ08880.1"/>
    </source>
</evidence>
<dbReference type="InterPro" id="IPR011234">
    <property type="entry name" value="Fumarylacetoacetase-like_C"/>
</dbReference>
<evidence type="ECO:0000259" key="1">
    <source>
        <dbReference type="Pfam" id="PF01557"/>
    </source>
</evidence>
<comment type="caution">
    <text evidence="2">The sequence shown here is derived from an EMBL/GenBank/DDBJ whole genome shotgun (WGS) entry which is preliminary data.</text>
</comment>
<evidence type="ECO:0000313" key="3">
    <source>
        <dbReference type="Proteomes" id="UP000320547"/>
    </source>
</evidence>
<feature type="domain" description="Fumarylacetoacetase-like C-terminal" evidence="1">
    <location>
        <begin position="133"/>
        <end position="395"/>
    </location>
</feature>
<name>A0A562UTD0_9SPHN</name>
<reference evidence="2 3" key="1">
    <citation type="submission" date="2019-07" db="EMBL/GenBank/DDBJ databases">
        <title>Genomic Encyclopedia of Archaeal and Bacterial Type Strains, Phase II (KMG-II): from individual species to whole genera.</title>
        <authorList>
            <person name="Goeker M."/>
        </authorList>
    </citation>
    <scope>NUCLEOTIDE SEQUENCE [LARGE SCALE GENOMIC DNA]</scope>
    <source>
        <strain evidence="2 3">ATCC BAA-2084</strain>
    </source>
</reference>
<dbReference type="InterPro" id="IPR036663">
    <property type="entry name" value="Fumarylacetoacetase_C_sf"/>
</dbReference>
<protein>
    <submittedName>
        <fullName evidence="2">2-keto-4-pentenoate hydratase/2-oxohepta-3-ene-1,7-dioic acid hydratase in catechol pathway</fullName>
    </submittedName>
</protein>
<proteinExistence type="predicted"/>
<gene>
    <name evidence="2" type="ORF">JN10_0500</name>
</gene>
<dbReference type="Pfam" id="PF01557">
    <property type="entry name" value="FAA_hydrolase"/>
    <property type="match status" value="1"/>
</dbReference>